<protein>
    <recommendedName>
        <fullName evidence="1">Fido domain-containing protein</fullName>
    </recommendedName>
</protein>
<organism evidence="2">
    <name type="scientific">bioreactor metagenome</name>
    <dbReference type="NCBI Taxonomy" id="1076179"/>
    <lineage>
        <taxon>unclassified sequences</taxon>
        <taxon>metagenomes</taxon>
        <taxon>ecological metagenomes</taxon>
    </lineage>
</organism>
<accession>A0A645AJB4</accession>
<dbReference type="InterPro" id="IPR036597">
    <property type="entry name" value="Fido-like_dom_sf"/>
</dbReference>
<dbReference type="InterPro" id="IPR003812">
    <property type="entry name" value="Fido"/>
</dbReference>
<proteinExistence type="predicted"/>
<comment type="caution">
    <text evidence="2">The sequence shown here is derived from an EMBL/GenBank/DDBJ whole genome shotgun (WGS) entry which is preliminary data.</text>
</comment>
<dbReference type="PROSITE" id="PS51459">
    <property type="entry name" value="FIDO"/>
    <property type="match status" value="1"/>
</dbReference>
<evidence type="ECO:0000313" key="2">
    <source>
        <dbReference type="EMBL" id="MPM50943.1"/>
    </source>
</evidence>
<evidence type="ECO:0000259" key="1">
    <source>
        <dbReference type="PROSITE" id="PS51459"/>
    </source>
</evidence>
<dbReference type="Gene3D" id="1.10.3290.10">
    <property type="entry name" value="Fido-like domain"/>
    <property type="match status" value="1"/>
</dbReference>
<name>A0A645AJB4_9ZZZZ</name>
<reference evidence="2" key="1">
    <citation type="submission" date="2019-08" db="EMBL/GenBank/DDBJ databases">
        <authorList>
            <person name="Kucharzyk K."/>
            <person name="Murdoch R.W."/>
            <person name="Higgins S."/>
            <person name="Loffler F."/>
        </authorList>
    </citation>
    <scope>NUCLEOTIDE SEQUENCE</scope>
</reference>
<sequence>MNKIEMKLVKLFSKYTKLDSKNGDLRIFQNKCEINSLFSIAGKYGLDIDENYLRSLIDGKITTIASSHRQLANYVEAFKEAKRLYTSPIDEDFIASVYAKLIGNSELISLYRTENDQNPENRMIIDRLYTSAPVSSIEPMMANLFQFLNSTTQSELVKSLVAYYFINYVKPFPNANDEIAVIVAKAILSHSDIDELALFLPLEVLLFGDQDTIARLFVEVQKTNDVTYFLDFGFKMVDTLLDQMLELINNLEANTLKNDYYHEAKVETGAISLFEEEAKKEEAKIPVPTPIEKTAVVEEKPIVKQAVVESPKPTVILDENQKEEKSELAFSMNLPILDEKDACRLEEHLLELDPELKKGQAYFYARHCTMGKRYTIGQYKKALGCAYETARTSMDSLANLGYYRQEMVKNKKVYTPISKK</sequence>
<dbReference type="AlphaFoldDB" id="A0A645AJB4"/>
<dbReference type="EMBL" id="VSSQ01013191">
    <property type="protein sequence ID" value="MPM50943.1"/>
    <property type="molecule type" value="Genomic_DNA"/>
</dbReference>
<feature type="domain" description="Fido" evidence="1">
    <location>
        <begin position="89"/>
        <end position="235"/>
    </location>
</feature>
<gene>
    <name evidence="2" type="ORF">SDC9_97689</name>
</gene>
<dbReference type="SUPFAM" id="SSF140931">
    <property type="entry name" value="Fic-like"/>
    <property type="match status" value="1"/>
</dbReference>